<dbReference type="InterPro" id="IPR001839">
    <property type="entry name" value="TGF-b_C"/>
</dbReference>
<dbReference type="PANTHER" id="PTHR11848:SF262">
    <property type="entry name" value="LD29161P"/>
    <property type="match status" value="1"/>
</dbReference>
<dbReference type="PANTHER" id="PTHR11848">
    <property type="entry name" value="TGF-BETA FAMILY"/>
    <property type="match status" value="1"/>
</dbReference>
<sequence>MSQWFPVRPYLLAMLVFICSCQINRPSPPKLSLSTLSSILSRNLPLLSLSLLSSSSSSMPCPFGNYLFDVNEPFLVNRSTDQKPSVRIFHNYKHVRSGRSHDEYISFNDKEDFRKKRGVDQDCSAGFCCLKSLYFDFHEHGMDYIIKPSGFNINFCEGECNMEIQTNDRDMLILQDGMNHPESPFRRRLSCCIPIKWSSVEIIESRDGTELNRTLENVKVVECGCAI</sequence>
<evidence type="ECO:0000256" key="5">
    <source>
        <dbReference type="ARBA" id="ARBA00023157"/>
    </source>
</evidence>
<feature type="chain" id="PRO_5037540695" evidence="7">
    <location>
        <begin position="22"/>
        <end position="227"/>
    </location>
</feature>
<comment type="similarity">
    <text evidence="2 6">Belongs to the TGF-beta family.</text>
</comment>
<dbReference type="InterPro" id="IPR029034">
    <property type="entry name" value="Cystine-knot_cytokine"/>
</dbReference>
<evidence type="ECO:0000256" key="3">
    <source>
        <dbReference type="ARBA" id="ARBA00022525"/>
    </source>
</evidence>
<evidence type="ECO:0000256" key="7">
    <source>
        <dbReference type="SAM" id="SignalP"/>
    </source>
</evidence>
<evidence type="ECO:0000256" key="4">
    <source>
        <dbReference type="ARBA" id="ARBA00023030"/>
    </source>
</evidence>
<keyword evidence="9" id="KW-1185">Reference proteome</keyword>
<keyword evidence="5" id="KW-1015">Disulfide bond</keyword>
<accession>A0A915PFL1</accession>
<protein>
    <submittedName>
        <fullName evidence="10">TGF-beta family profile domain-containing protein</fullName>
    </submittedName>
</protein>
<name>A0A915PFL1_9BILA</name>
<dbReference type="Pfam" id="PF00019">
    <property type="entry name" value="TGF_beta"/>
    <property type="match status" value="1"/>
</dbReference>
<feature type="signal peptide" evidence="7">
    <location>
        <begin position="1"/>
        <end position="21"/>
    </location>
</feature>
<proteinExistence type="inferred from homology"/>
<dbReference type="WBParaSite" id="sdigi.contig133.g5004.t1">
    <property type="protein sequence ID" value="sdigi.contig133.g5004.t1"/>
    <property type="gene ID" value="sdigi.contig133.g5004"/>
</dbReference>
<keyword evidence="3" id="KW-0964">Secreted</keyword>
<dbReference type="SUPFAM" id="SSF57501">
    <property type="entry name" value="Cystine-knot cytokines"/>
    <property type="match status" value="1"/>
</dbReference>
<organism evidence="9 10">
    <name type="scientific">Setaria digitata</name>
    <dbReference type="NCBI Taxonomy" id="48799"/>
    <lineage>
        <taxon>Eukaryota</taxon>
        <taxon>Metazoa</taxon>
        <taxon>Ecdysozoa</taxon>
        <taxon>Nematoda</taxon>
        <taxon>Chromadorea</taxon>
        <taxon>Rhabditida</taxon>
        <taxon>Spirurina</taxon>
        <taxon>Spiruromorpha</taxon>
        <taxon>Filarioidea</taxon>
        <taxon>Setariidae</taxon>
        <taxon>Setaria</taxon>
    </lineage>
</organism>
<dbReference type="AlphaFoldDB" id="A0A915PFL1"/>
<dbReference type="GO" id="GO:0008083">
    <property type="term" value="F:growth factor activity"/>
    <property type="evidence" value="ECO:0007669"/>
    <property type="project" value="UniProtKB-KW"/>
</dbReference>
<dbReference type="PROSITE" id="PS00250">
    <property type="entry name" value="TGF_BETA_1"/>
    <property type="match status" value="1"/>
</dbReference>
<keyword evidence="4 6" id="KW-0339">Growth factor</keyword>
<feature type="domain" description="TGF-beta family profile" evidence="8">
    <location>
        <begin position="114"/>
        <end position="226"/>
    </location>
</feature>
<dbReference type="GO" id="GO:0005615">
    <property type="term" value="C:extracellular space"/>
    <property type="evidence" value="ECO:0007669"/>
    <property type="project" value="TreeGrafter"/>
</dbReference>
<dbReference type="CDD" id="cd08698">
    <property type="entry name" value="TGF_beta_SF"/>
    <property type="match status" value="1"/>
</dbReference>
<evidence type="ECO:0000313" key="10">
    <source>
        <dbReference type="WBParaSite" id="sdigi.contig133.g5004.t1"/>
    </source>
</evidence>
<evidence type="ECO:0000256" key="2">
    <source>
        <dbReference type="ARBA" id="ARBA00006656"/>
    </source>
</evidence>
<dbReference type="GO" id="GO:0005125">
    <property type="term" value="F:cytokine activity"/>
    <property type="evidence" value="ECO:0007669"/>
    <property type="project" value="TreeGrafter"/>
</dbReference>
<evidence type="ECO:0000259" key="8">
    <source>
        <dbReference type="PROSITE" id="PS51362"/>
    </source>
</evidence>
<dbReference type="InterPro" id="IPR015615">
    <property type="entry name" value="TGF-beta-rel"/>
</dbReference>
<evidence type="ECO:0000313" key="9">
    <source>
        <dbReference type="Proteomes" id="UP000887581"/>
    </source>
</evidence>
<evidence type="ECO:0000256" key="1">
    <source>
        <dbReference type="ARBA" id="ARBA00004613"/>
    </source>
</evidence>
<evidence type="ECO:0000256" key="6">
    <source>
        <dbReference type="RuleBase" id="RU000354"/>
    </source>
</evidence>
<dbReference type="PROSITE" id="PS51362">
    <property type="entry name" value="TGF_BETA_2"/>
    <property type="match status" value="1"/>
</dbReference>
<dbReference type="Proteomes" id="UP000887581">
    <property type="component" value="Unplaced"/>
</dbReference>
<comment type="subcellular location">
    <subcellularLocation>
        <location evidence="1">Secreted</location>
    </subcellularLocation>
</comment>
<reference evidence="10" key="1">
    <citation type="submission" date="2022-11" db="UniProtKB">
        <authorList>
            <consortium name="WormBaseParasite"/>
        </authorList>
    </citation>
    <scope>IDENTIFICATION</scope>
</reference>
<dbReference type="Gene3D" id="2.10.90.10">
    <property type="entry name" value="Cystine-knot cytokines"/>
    <property type="match status" value="1"/>
</dbReference>
<dbReference type="SMART" id="SM00204">
    <property type="entry name" value="TGFB"/>
    <property type="match status" value="1"/>
</dbReference>
<dbReference type="InterPro" id="IPR017948">
    <property type="entry name" value="TGFb_CS"/>
</dbReference>
<keyword evidence="7" id="KW-0732">Signal</keyword>